<sequence>MAENVTAATDANFDALTKDATTPVVVDFWAPWCGPCKMLGPILEDVAKEMQGRLKVVKVDIDQSPELASRFGIRSIPTLILFKNGEAVAQQMGAMPRSQLVSWIEQNS</sequence>
<evidence type="ECO:0000313" key="11">
    <source>
        <dbReference type="EMBL" id="QDH13694.1"/>
    </source>
</evidence>
<evidence type="ECO:0000256" key="1">
    <source>
        <dbReference type="ARBA" id="ARBA00008987"/>
    </source>
</evidence>
<dbReference type="GO" id="GO:0005829">
    <property type="term" value="C:cytosol"/>
    <property type="evidence" value="ECO:0007669"/>
    <property type="project" value="TreeGrafter"/>
</dbReference>
<dbReference type="Proteomes" id="UP000318709">
    <property type="component" value="Chromosome"/>
</dbReference>
<evidence type="ECO:0000256" key="5">
    <source>
        <dbReference type="ARBA" id="ARBA00023284"/>
    </source>
</evidence>
<evidence type="ECO:0000256" key="7">
    <source>
        <dbReference type="PIRNR" id="PIRNR000077"/>
    </source>
</evidence>
<dbReference type="SUPFAM" id="SSF52833">
    <property type="entry name" value="Thioredoxin-like"/>
    <property type="match status" value="1"/>
</dbReference>
<reference evidence="11 12" key="1">
    <citation type="submission" date="2019-03" db="EMBL/GenBank/DDBJ databases">
        <title>The complete genome sequence of Swingsia_sp. F3b2 LMG30590(T).</title>
        <authorList>
            <person name="Chua K.-O."/>
            <person name="Chan K.-G."/>
            <person name="See-Too W.-S."/>
        </authorList>
    </citation>
    <scope>NUCLEOTIDE SEQUENCE [LARGE SCALE GENOMIC DNA]</scope>
    <source>
        <strain evidence="11 12">F3b2</strain>
    </source>
</reference>
<dbReference type="OrthoDB" id="9790390at2"/>
<feature type="site" description="Contributes to redox potential value" evidence="8">
    <location>
        <position position="35"/>
    </location>
</feature>
<dbReference type="EMBL" id="CP038231">
    <property type="protein sequence ID" value="QDH13694.1"/>
    <property type="molecule type" value="Genomic_DNA"/>
</dbReference>
<gene>
    <name evidence="11" type="primary">trxA</name>
    <name evidence="11" type="ORF">E3E12_05260</name>
</gene>
<evidence type="ECO:0000256" key="9">
    <source>
        <dbReference type="PIRSR" id="PIRSR000077-4"/>
    </source>
</evidence>
<proteinExistence type="inferred from homology"/>
<dbReference type="InterPro" id="IPR017937">
    <property type="entry name" value="Thioredoxin_CS"/>
</dbReference>
<protein>
    <recommendedName>
        <fullName evidence="6 7">Thioredoxin</fullName>
    </recommendedName>
</protein>
<feature type="active site" description="Nucleophile" evidence="8">
    <location>
        <position position="36"/>
    </location>
</feature>
<evidence type="ECO:0000256" key="8">
    <source>
        <dbReference type="PIRSR" id="PIRSR000077-1"/>
    </source>
</evidence>
<dbReference type="KEGG" id="swf:E3E12_05260"/>
<dbReference type="InterPro" id="IPR013766">
    <property type="entry name" value="Thioredoxin_domain"/>
</dbReference>
<dbReference type="InterPro" id="IPR036249">
    <property type="entry name" value="Thioredoxin-like_sf"/>
</dbReference>
<dbReference type="PANTHER" id="PTHR45663:SF11">
    <property type="entry name" value="GEO12009P1"/>
    <property type="match status" value="1"/>
</dbReference>
<keyword evidence="4 9" id="KW-1015">Disulfide bond</keyword>
<dbReference type="GO" id="GO:0015035">
    <property type="term" value="F:protein-disulfide reductase activity"/>
    <property type="evidence" value="ECO:0007669"/>
    <property type="project" value="UniProtKB-UniRule"/>
</dbReference>
<evidence type="ECO:0000313" key="12">
    <source>
        <dbReference type="Proteomes" id="UP000318709"/>
    </source>
</evidence>
<feature type="site" description="Contributes to redox potential value" evidence="8">
    <location>
        <position position="34"/>
    </location>
</feature>
<dbReference type="CDD" id="cd02947">
    <property type="entry name" value="TRX_family"/>
    <property type="match status" value="1"/>
</dbReference>
<name>A0A4Y6U921_9PROT</name>
<keyword evidence="2" id="KW-0813">Transport</keyword>
<feature type="domain" description="Thioredoxin" evidence="10">
    <location>
        <begin position="1"/>
        <end position="108"/>
    </location>
</feature>
<dbReference type="Pfam" id="PF00085">
    <property type="entry name" value="Thioredoxin"/>
    <property type="match status" value="1"/>
</dbReference>
<evidence type="ECO:0000256" key="6">
    <source>
        <dbReference type="NCBIfam" id="TIGR01068"/>
    </source>
</evidence>
<feature type="site" description="Deprotonates C-terminal active site Cys" evidence="8">
    <location>
        <position position="27"/>
    </location>
</feature>
<dbReference type="NCBIfam" id="NF008229">
    <property type="entry name" value="PRK10996.1"/>
    <property type="match status" value="1"/>
</dbReference>
<dbReference type="FunFam" id="3.40.30.10:FF:000001">
    <property type="entry name" value="Thioredoxin"/>
    <property type="match status" value="1"/>
</dbReference>
<evidence type="ECO:0000256" key="3">
    <source>
        <dbReference type="ARBA" id="ARBA00022982"/>
    </source>
</evidence>
<evidence type="ECO:0000256" key="4">
    <source>
        <dbReference type="ARBA" id="ARBA00023157"/>
    </source>
</evidence>
<dbReference type="InterPro" id="IPR005746">
    <property type="entry name" value="Thioredoxin"/>
</dbReference>
<evidence type="ECO:0000256" key="2">
    <source>
        <dbReference type="ARBA" id="ARBA00022448"/>
    </source>
</evidence>
<keyword evidence="12" id="KW-1185">Reference proteome</keyword>
<dbReference type="AlphaFoldDB" id="A0A4Y6U921"/>
<organism evidence="11 12">
    <name type="scientific">Formicincola oecophyllae</name>
    <dbReference type="NCBI Taxonomy" id="2558361"/>
    <lineage>
        <taxon>Bacteria</taxon>
        <taxon>Pseudomonadati</taxon>
        <taxon>Pseudomonadota</taxon>
        <taxon>Alphaproteobacteria</taxon>
        <taxon>Acetobacterales</taxon>
        <taxon>Acetobacteraceae</taxon>
        <taxon>Formicincola</taxon>
    </lineage>
</organism>
<evidence type="ECO:0000259" key="10">
    <source>
        <dbReference type="PROSITE" id="PS51352"/>
    </source>
</evidence>
<dbReference type="PROSITE" id="PS00194">
    <property type="entry name" value="THIOREDOXIN_1"/>
    <property type="match status" value="1"/>
</dbReference>
<dbReference type="NCBIfam" id="TIGR01068">
    <property type="entry name" value="thioredoxin"/>
    <property type="match status" value="1"/>
</dbReference>
<dbReference type="PANTHER" id="PTHR45663">
    <property type="entry name" value="GEO12009P1"/>
    <property type="match status" value="1"/>
</dbReference>
<keyword evidence="5 9" id="KW-0676">Redox-active center</keyword>
<dbReference type="PIRSF" id="PIRSF000077">
    <property type="entry name" value="Thioredoxin"/>
    <property type="match status" value="1"/>
</dbReference>
<feature type="active site" description="Nucleophile" evidence="8">
    <location>
        <position position="33"/>
    </location>
</feature>
<dbReference type="PROSITE" id="PS51352">
    <property type="entry name" value="THIOREDOXIN_2"/>
    <property type="match status" value="1"/>
</dbReference>
<dbReference type="Gene3D" id="3.40.30.10">
    <property type="entry name" value="Glutaredoxin"/>
    <property type="match status" value="1"/>
</dbReference>
<accession>A0A4Y6U921</accession>
<feature type="disulfide bond" description="Redox-active" evidence="9">
    <location>
        <begin position="33"/>
        <end position="36"/>
    </location>
</feature>
<dbReference type="GO" id="GO:0045454">
    <property type="term" value="P:cell redox homeostasis"/>
    <property type="evidence" value="ECO:0007669"/>
    <property type="project" value="TreeGrafter"/>
</dbReference>
<dbReference type="RefSeq" id="WP_141443402.1">
    <property type="nucleotide sequence ID" value="NZ_CP038231.1"/>
</dbReference>
<keyword evidence="3" id="KW-0249">Electron transport</keyword>
<dbReference type="PRINTS" id="PR00421">
    <property type="entry name" value="THIOREDOXIN"/>
</dbReference>
<comment type="similarity">
    <text evidence="1 7">Belongs to the thioredoxin family.</text>
</comment>